<comment type="similarity">
    <text evidence="8">Belongs to the MQO family.</text>
</comment>
<comment type="catalytic activity">
    <reaction evidence="1 8">
        <text>(S)-malate + a quinone = a quinol + oxaloacetate</text>
        <dbReference type="Rhea" id="RHEA:46012"/>
        <dbReference type="ChEBI" id="CHEBI:15589"/>
        <dbReference type="ChEBI" id="CHEBI:16452"/>
        <dbReference type="ChEBI" id="CHEBI:24646"/>
        <dbReference type="ChEBI" id="CHEBI:132124"/>
        <dbReference type="EC" id="1.1.5.4"/>
    </reaction>
</comment>
<evidence type="ECO:0000256" key="6">
    <source>
        <dbReference type="ARBA" id="ARBA00022827"/>
    </source>
</evidence>
<keyword evidence="4 8" id="KW-0816">Tricarboxylic acid cycle</keyword>
<dbReference type="NCBIfam" id="NF003606">
    <property type="entry name" value="PRK05257.2-1"/>
    <property type="match status" value="1"/>
</dbReference>
<gene>
    <name evidence="8 9" type="primary">mqo</name>
    <name evidence="9" type="ORF">ACFSHS_05455</name>
</gene>
<evidence type="ECO:0000256" key="7">
    <source>
        <dbReference type="ARBA" id="ARBA00023002"/>
    </source>
</evidence>
<evidence type="ECO:0000313" key="10">
    <source>
        <dbReference type="Proteomes" id="UP001597402"/>
    </source>
</evidence>
<comment type="caution">
    <text evidence="9">The sequence shown here is derived from an EMBL/GenBank/DDBJ whole genome shotgun (WGS) entry which is preliminary data.</text>
</comment>
<dbReference type="NCBIfam" id="TIGR01320">
    <property type="entry name" value="mal_quin_oxido"/>
    <property type="match status" value="1"/>
</dbReference>
<dbReference type="NCBIfam" id="NF003611">
    <property type="entry name" value="PRK05257.3-2"/>
    <property type="match status" value="1"/>
</dbReference>
<accession>A0ABW4X8F3</accession>
<dbReference type="Gene3D" id="3.30.9.10">
    <property type="entry name" value="D-Amino Acid Oxidase, subunit A, domain 2"/>
    <property type="match status" value="1"/>
</dbReference>
<protein>
    <recommendedName>
        <fullName evidence="8">Probable malate:quinone oxidoreductase</fullName>
        <ecNumber evidence="8">1.1.5.4</ecNumber>
    </recommendedName>
    <alternativeName>
        <fullName evidence="8">MQO</fullName>
    </alternativeName>
    <alternativeName>
        <fullName evidence="8">Malate dehydrogenase [quinone]</fullName>
    </alternativeName>
</protein>
<dbReference type="HAMAP" id="MF_00212">
    <property type="entry name" value="MQO"/>
    <property type="match status" value="1"/>
</dbReference>
<evidence type="ECO:0000256" key="5">
    <source>
        <dbReference type="ARBA" id="ARBA00022630"/>
    </source>
</evidence>
<dbReference type="PANTHER" id="PTHR43104">
    <property type="entry name" value="L-2-HYDROXYGLUTARATE DEHYDROGENASE, MITOCHONDRIAL"/>
    <property type="match status" value="1"/>
</dbReference>
<dbReference type="PANTHER" id="PTHR43104:SF2">
    <property type="entry name" value="L-2-HYDROXYGLUTARATE DEHYDROGENASE, MITOCHONDRIAL"/>
    <property type="match status" value="1"/>
</dbReference>
<evidence type="ECO:0000256" key="4">
    <source>
        <dbReference type="ARBA" id="ARBA00022532"/>
    </source>
</evidence>
<keyword evidence="7 8" id="KW-0560">Oxidoreductase</keyword>
<sequence>MSVIPVEDHDAVLVGGGVMSATLGTLIGELEPDWRIAVVERLEQAGLESSNAWNNAGTGHAGLCEFNYTPRRGDGSVDGTRAVEIGEQFATSLVLWAHLVERGVLGDPEDFLHAVPHMGFGRGPEGVAHLRARWAALRGHPLFSDLEYSEDREVLAGWLPLMFGARPDGEPVAVTRSAQGTDVDFGVLARRMLTALRARGAAVRTGHEVTSLSRQGGAWHVDVRDRRTGVRSRLRAPYVFVGAGGGTLPLLQRAGVPEVRRYGAFPISGQFLRTSRPELLAAHHAKVYGHAAPGAPSISVPHLDHRTVEGQEHLLFGPFAAFSPRFLRAGRLTDLLRSVRPGNLPVLAASARDNRSLMAYLVGQLAQSQRARLAALGGFVPEVRAEDWELVTAGQRVQVLKIAGGRGAMVGFGTEIVTSAGGTLAALLGASPGASTAASAMVDVLAASFPDRMAEWTPRLREIAPPTADLARLERDDLLARTAAARRVLRLDPPHPTHREDTA</sequence>
<organism evidence="9 10">
    <name type="scientific">Blastococcus deserti</name>
    <dbReference type="NCBI Taxonomy" id="2259033"/>
    <lineage>
        <taxon>Bacteria</taxon>
        <taxon>Bacillati</taxon>
        <taxon>Actinomycetota</taxon>
        <taxon>Actinomycetes</taxon>
        <taxon>Geodermatophilales</taxon>
        <taxon>Geodermatophilaceae</taxon>
        <taxon>Blastococcus</taxon>
    </lineage>
</organism>
<evidence type="ECO:0000256" key="3">
    <source>
        <dbReference type="ARBA" id="ARBA00005012"/>
    </source>
</evidence>
<dbReference type="Proteomes" id="UP001597402">
    <property type="component" value="Unassembled WGS sequence"/>
</dbReference>
<dbReference type="Pfam" id="PF06039">
    <property type="entry name" value="Mqo"/>
    <property type="match status" value="1"/>
</dbReference>
<evidence type="ECO:0000256" key="2">
    <source>
        <dbReference type="ARBA" id="ARBA00001974"/>
    </source>
</evidence>
<keyword evidence="10" id="KW-1185">Reference proteome</keyword>
<dbReference type="EMBL" id="JBHUHP010000004">
    <property type="protein sequence ID" value="MFD2091016.1"/>
    <property type="molecule type" value="Genomic_DNA"/>
</dbReference>
<comment type="cofactor">
    <cofactor evidence="2 8">
        <name>FAD</name>
        <dbReference type="ChEBI" id="CHEBI:57692"/>
    </cofactor>
</comment>
<evidence type="ECO:0000256" key="8">
    <source>
        <dbReference type="HAMAP-Rule" id="MF_00212"/>
    </source>
</evidence>
<keyword evidence="6 8" id="KW-0274">FAD</keyword>
<comment type="pathway">
    <text evidence="3 8">Carbohydrate metabolism; tricarboxylic acid cycle; oxaloacetate from (S)-malate (quinone route): step 1/1.</text>
</comment>
<dbReference type="SUPFAM" id="SSF51905">
    <property type="entry name" value="FAD/NAD(P)-binding domain"/>
    <property type="match status" value="1"/>
</dbReference>
<dbReference type="Gene3D" id="3.50.50.60">
    <property type="entry name" value="FAD/NAD(P)-binding domain"/>
    <property type="match status" value="1"/>
</dbReference>
<dbReference type="InterPro" id="IPR036188">
    <property type="entry name" value="FAD/NAD-bd_sf"/>
</dbReference>
<dbReference type="GO" id="GO:0008924">
    <property type="term" value="F:L-malate dehydrogenase (quinone) activity"/>
    <property type="evidence" value="ECO:0007669"/>
    <property type="project" value="UniProtKB-EC"/>
</dbReference>
<dbReference type="RefSeq" id="WP_376872779.1">
    <property type="nucleotide sequence ID" value="NZ_JBHUHP010000004.1"/>
</dbReference>
<evidence type="ECO:0000256" key="1">
    <source>
        <dbReference type="ARBA" id="ARBA00001139"/>
    </source>
</evidence>
<name>A0ABW4X8F3_9ACTN</name>
<reference evidence="10" key="1">
    <citation type="journal article" date="2019" name="Int. J. Syst. Evol. Microbiol.">
        <title>The Global Catalogue of Microorganisms (GCM) 10K type strain sequencing project: providing services to taxonomists for standard genome sequencing and annotation.</title>
        <authorList>
            <consortium name="The Broad Institute Genomics Platform"/>
            <consortium name="The Broad Institute Genome Sequencing Center for Infectious Disease"/>
            <person name="Wu L."/>
            <person name="Ma J."/>
        </authorList>
    </citation>
    <scope>NUCLEOTIDE SEQUENCE [LARGE SCALE GENOMIC DNA]</scope>
    <source>
        <strain evidence="10">JCM 3338</strain>
    </source>
</reference>
<evidence type="ECO:0000313" key="9">
    <source>
        <dbReference type="EMBL" id="MFD2091016.1"/>
    </source>
</evidence>
<dbReference type="EC" id="1.1.5.4" evidence="8"/>
<proteinExistence type="inferred from homology"/>
<dbReference type="InterPro" id="IPR006231">
    <property type="entry name" value="MQO"/>
</dbReference>
<keyword evidence="5 8" id="KW-0285">Flavoprotein</keyword>